<protein>
    <submittedName>
        <fullName evidence="2">Uncharacterized protein</fullName>
    </submittedName>
</protein>
<dbReference type="GeneID" id="39737479"/>
<feature type="transmembrane region" description="Helical" evidence="1">
    <location>
        <begin position="1947"/>
        <end position="1965"/>
    </location>
</feature>
<keyword evidence="1" id="KW-1133">Transmembrane helix</keyword>
<feature type="transmembrane region" description="Helical" evidence="1">
    <location>
        <begin position="2059"/>
        <end position="2077"/>
    </location>
</feature>
<dbReference type="OMA" id="ILTHVYY"/>
<keyword evidence="1" id="KW-0812">Transmembrane</keyword>
<evidence type="ECO:0000313" key="3">
    <source>
        <dbReference type="Proteomes" id="UP000220158"/>
    </source>
</evidence>
<accession>A0A1J1H977</accession>
<evidence type="ECO:0000256" key="1">
    <source>
        <dbReference type="SAM" id="Phobius"/>
    </source>
</evidence>
<organism evidence="2 3">
    <name type="scientific">Plasmodium relictum</name>
    <dbReference type="NCBI Taxonomy" id="85471"/>
    <lineage>
        <taxon>Eukaryota</taxon>
        <taxon>Sar</taxon>
        <taxon>Alveolata</taxon>
        <taxon>Apicomplexa</taxon>
        <taxon>Aconoidasida</taxon>
        <taxon>Haemosporida</taxon>
        <taxon>Plasmodiidae</taxon>
        <taxon>Plasmodium</taxon>
        <taxon>Plasmodium (Haemamoeba)</taxon>
    </lineage>
</organism>
<evidence type="ECO:0000313" key="2">
    <source>
        <dbReference type="EMBL" id="CRH01351.1"/>
    </source>
</evidence>
<dbReference type="OrthoDB" id="377511at2759"/>
<dbReference type="VEuPathDB" id="PlasmoDB:PRELSG_1223500"/>
<dbReference type="KEGG" id="prel:PRELSG_1223500"/>
<feature type="transmembrane region" description="Helical" evidence="1">
    <location>
        <begin position="2706"/>
        <end position="2726"/>
    </location>
</feature>
<gene>
    <name evidence="2" type="ORF">PRELSG_1223500</name>
</gene>
<sequence length="2835" mass="344050">MLCLDKEDELKIYKKFNLHSYENRKNNNSNDENFRNEDKLKYVNNNQNDANLKSRKNIIDIDIGDEIIYTNTSTCNSFIYVITKFCFYIFDNYDFSFINIYALKYDHINNYGCHNKVFLSSIDNTIYIISKNLKYVYTYYIVNKNDVVILDYDKNAHSFNINEHSDGDLSENENEYYEYITYIKNIYRKKKVHKNLSIKLITMLYLPITSNCLMVTKNNILFFSHETDEIFISDNVQNILSNSPLSKNEKNVNKVVINTKIVCLKNIKYKRKRKRKNKYSNKNKANKEINFISTQIRNSNKKFGVKNCHIYYSLKKGKVRKFINSNFTYRNVIKYCSKIKYNIARKCKKKKKKKDFYPFYLYSINKENNLYSFIKNKNPDDEKKKKYKNSIAIKGIIKVEFNVHNDYLLLLSSSNDLYIFSFFHNFFNFSKKRCCYYSGKNVHKKNYRKYNEKVRQENELKFEEDKKKKVTKVRTQKKDVIGLYVGSSIIDVSLNIFRKIILIINNDLTIKAYSTYPYICKHTFKRCLFSINIFNSSNDNIYYYNFLIWNKQYNFFLLSFNENNYYIFNTNGTLYYSMKNDFCKHKEKNENNNELKKFQMEYSMHFSTYNPDFIQDKNNNFITNSRSHSSNNLYTENIINDKKKKNRLDNFLLNNSKIIRITNSVMNISFVFNDFKLFYIKNMDENYYYINVKKILYLNDIYSNNKTFHYNSNYYTNQNCKKIYIGLNNIVMFDTNINNYNINDYEKNNVNIKEIITPFKFIKKSYLNFNNTHILIIFKSICIYNIQKKIFSYFLDDYLKYFFHNYPSGWLFEDIFFVTCLHNKYDEYNFKHFKKKNDYYIFKNNGSDNRKIRKKENVNFKVYNINYHTDVNIEYEENIENKNEEYCEYEDEVEVEVEGEVEDENDENNVEVQSEEEECDLEELRILNYLFNFNHNESDTYFKFFEEYFNINKCNLYTKPFSLFYDNFFLKKDRNVFLKTFLEHKKDKVSINYEDEKSFDEIIGNEKIKCSNSLYYLNILNKKIIKSTDLNNKLDIKKNENLDDTCLNSNINDNYNVYDLSENSTSSNNESTCRYKKNEFIKRINNSYNYSSDMKNIKKKNEKSINEMTKNYEEILNKNNFYYVIYFYNLNNSLKFTNYVCSIRLLYRPILTHVYYDKSLEEKKKNDDLNERFLIVLDAFYNLLCFKITEIKNHVKKSQCFKTENIFILPLNKDNNFLEPSCFYSIFDIYNYVFINYDNSIYFLHIYMDHNNCYDFQFTHIFENKLDYLEVVKDNENIFYYSLPSPIKYIWPNPIYYIYMFYYYATYIIYKINKTNKKSNLRNLLFPFSSNERNKQINHELLDNICKLRENKLNLKKEKKMNIKDSDETNVEEKIEVSIEKSNSDVTVNELLPIENNKISLKGTTKNFHHNDNIESSFNYKSSISSTESLFSFDLFCLNPFNNNIKNSKYKKFENVFKDKLNKHSLNYQNLIKLKKNNNKECDYWIRSKKEALTYINNLNRIFEIFFFCNDYEEENKKKKESVEIDDKNKIYEHQGTFLENFFSFLLHNFLRNHKKFLNKINKIFKYSLYDIIEELENKEDTCYLYVSRNNYINVISISKCSNNFSLMKELKNKIFFQKSNYKNCDLFIYRYMKLKKFSNEHNFYLHHIIHNMGLFLNIICNQIPKENIKEISQKKRENIRKYVYSKDISEVNLNKTNHSCTSVYDKIIFQFNSYIDIILFKFLKLYSDVYAYRGNKYEYTFDSRSKKKEMRYLIVNIILKYIRQNLFVVNILDIILYKSLIKLNDLYIITYKLIYNYLNNLCNTHYYDKFITKDRMESILNISIIVLYNFFLKKNYKKKNIEILENSIFYSLLNRFNNKTVLFSENEEINKKLKEEIFVYSSESNSNPFSNDEPKINILEKNVKNEHIYHMIFYLLRLKDDNATTNKEEKSAFEIKSDYAYKINYNIYYIVLYIICILKKKYVFHLYTLLKILKKYCKFHVSEVVINTIRKMDPYISAILIYSIGRFNPHDFMQLCLKNERFNISSLYIINVQNYIGIYDVRKFYCIYFLSMSLRYNIKYSKSLIHYLSILFYVLFKNKKNNRLFHWNYFGLKPPYVKSLKRTCKNSNNFLPLLQCAYNLNNIESREVIDINDLQFFFENSLKSHILTINHKTNTRTRNHSISHDQSEETRNSANNDIYSRELDKLEKKNRFSLNIRSFRYKKFKMNKIIYEFFYNYDIINISNKNIDTFFNLHTCNNNVFDYYSSKNKNGDGKLDDEKNFNYEEIKNIYIKFIILIQNIVCHYIYNMLWFELYYFITYLKIDILSFFSYSYFFKSNLFQNIFWGICPIDIAQYSINFSDFYFLNFNHKEKLTQEKHINVNKKCNHYSGNNNSMNNKSNLKEPYEMNNVIKFNDKTYDQLENTRNNIYFNNVIDDNCNKISKYDSDYGNDYSRNYDIKKIFSKGKSYINSNYSSKGSISETTNYLLFKNKDDSIKNTLIDDNYIEYIKYMKKLKHIFDKVEKENEMINKTFFENEQTNIFLIDIYKSFKNHFDIKCCKKTNKRKDNIINYNKQKKNYINKTKLENKKKKYRENILSFNIYNKHTSYVFLETYFAPSVYKYIPVYNTIKYLFYFFNICNKNSNTVPKKYLKYQIKKRIYDYVCNSIIDLKKKIKDSNKSQRNKTHSVNELCSLYRNDIIWFLLRIFILLKLPIHALALILYCKNYVLLNILLNVFPYLHHIFNYVLNMNDSHFSYRKMDNGKVKSSNIDYEESKKHNFILINEQFNKQFCEYCYYSILHYKKKNIIPFSVEVLEIIYKKKINDKSNNMYDHYMSCHCLNNLIFLKKKLTCIRKSI</sequence>
<proteinExistence type="predicted"/>
<dbReference type="EMBL" id="LN835307">
    <property type="protein sequence ID" value="CRH01351.1"/>
    <property type="molecule type" value="Genomic_DNA"/>
</dbReference>
<keyword evidence="3" id="KW-1185">Reference proteome</keyword>
<keyword evidence="1" id="KW-0472">Membrane</keyword>
<feature type="transmembrane region" description="Helical" evidence="1">
    <location>
        <begin position="2294"/>
        <end position="2314"/>
    </location>
</feature>
<feature type="transmembrane region" description="Helical" evidence="1">
    <location>
        <begin position="2678"/>
        <end position="2700"/>
    </location>
</feature>
<dbReference type="RefSeq" id="XP_028534351.1">
    <property type="nucleotide sequence ID" value="XM_028678020.1"/>
</dbReference>
<name>A0A1J1H977_PLARL</name>
<feature type="transmembrane region" description="Helical" evidence="1">
    <location>
        <begin position="2270"/>
        <end position="2288"/>
    </location>
</feature>
<dbReference type="Proteomes" id="UP000220158">
    <property type="component" value="Chromosome 12"/>
</dbReference>
<reference evidence="2 3" key="1">
    <citation type="submission" date="2015-04" db="EMBL/GenBank/DDBJ databases">
        <authorList>
            <consortium name="Pathogen Informatics"/>
        </authorList>
    </citation>
    <scope>NUCLEOTIDE SEQUENCE [LARGE SCALE GENOMIC DNA]</scope>
    <source>
        <strain evidence="2 3">SGS1</strain>
    </source>
</reference>